<keyword evidence="4 6" id="KW-1133">Transmembrane helix</keyword>
<proteinExistence type="predicted"/>
<dbReference type="PANTHER" id="PTHR43124:SF8">
    <property type="entry name" value="INNER MEMBRANE TRANSPORT PROTEIN YDHP"/>
    <property type="match status" value="1"/>
</dbReference>
<accession>A0ABQ5X6J7</accession>
<comment type="caution">
    <text evidence="8">The sequence shown here is derived from an EMBL/GenBank/DDBJ whole genome shotgun (WGS) entry which is preliminary data.</text>
</comment>
<evidence type="ECO:0000259" key="7">
    <source>
        <dbReference type="PROSITE" id="PS50850"/>
    </source>
</evidence>
<dbReference type="SUPFAM" id="SSF103473">
    <property type="entry name" value="MFS general substrate transporter"/>
    <property type="match status" value="1"/>
</dbReference>
<evidence type="ECO:0000256" key="6">
    <source>
        <dbReference type="SAM" id="Phobius"/>
    </source>
</evidence>
<evidence type="ECO:0000256" key="3">
    <source>
        <dbReference type="ARBA" id="ARBA00022692"/>
    </source>
</evidence>
<feature type="transmembrane region" description="Helical" evidence="6">
    <location>
        <begin position="326"/>
        <end position="350"/>
    </location>
</feature>
<feature type="transmembrane region" description="Helical" evidence="6">
    <location>
        <begin position="70"/>
        <end position="88"/>
    </location>
</feature>
<feature type="transmembrane region" description="Helical" evidence="6">
    <location>
        <begin position="160"/>
        <end position="182"/>
    </location>
</feature>
<dbReference type="InterPro" id="IPR020846">
    <property type="entry name" value="MFS_dom"/>
</dbReference>
<evidence type="ECO:0000256" key="2">
    <source>
        <dbReference type="ARBA" id="ARBA00022475"/>
    </source>
</evidence>
<dbReference type="PANTHER" id="PTHR43124">
    <property type="entry name" value="PURINE EFFLUX PUMP PBUE"/>
    <property type="match status" value="1"/>
</dbReference>
<dbReference type="InterPro" id="IPR050189">
    <property type="entry name" value="MFS_Efflux_Transporters"/>
</dbReference>
<gene>
    <name evidence="8" type="ORF">GCM10007898_03950</name>
</gene>
<dbReference type="CDD" id="cd17324">
    <property type="entry name" value="MFS_NepI_like"/>
    <property type="match status" value="1"/>
</dbReference>
<keyword evidence="9" id="KW-1185">Reference proteome</keyword>
<dbReference type="InterPro" id="IPR036259">
    <property type="entry name" value="MFS_trans_sf"/>
</dbReference>
<dbReference type="PROSITE" id="PS50850">
    <property type="entry name" value="MFS"/>
    <property type="match status" value="1"/>
</dbReference>
<feature type="transmembrane region" description="Helical" evidence="6">
    <location>
        <begin position="94"/>
        <end position="118"/>
    </location>
</feature>
<sequence>MTRTILGALALGTFAMGVTEFTPMGLLPPIASNLNVSIPTAGMLVTAFAIGVMVGAPVVTLLLGRLSRKTALLSLMGLFIAGNALSAIAPDYGILVLARVLTSLSHGAFFGIGVMVAIEAAPATHNASAVSSMFMGLTIANIGGVPAATWLGTTLGWRSAFGGIAILGVLALAALAMALPSGRHDHDAATSVRRELRVLTSRSVVLALLTTAFGAGAMFALFTYVAALLERLTHASASFITAMLALIGIGFTLGNAISGRLADKSLQATLLSFLSLLALLSFAFPFAATTHLGAAVALLLWGAATFGVVAPVQMRVMQEAHSAPGLASSVNISAFNLGNALGATVGGWVISAGLGYAWVAPAGGMLACIAGFIALLNRNRRTIVSNQIVLGEQA</sequence>
<dbReference type="RefSeq" id="WP_284330252.1">
    <property type="nucleotide sequence ID" value="NZ_BSOA01000003.1"/>
</dbReference>
<feature type="transmembrane region" description="Helical" evidence="6">
    <location>
        <begin position="294"/>
        <end position="314"/>
    </location>
</feature>
<keyword evidence="2" id="KW-1003">Cell membrane</keyword>
<feature type="transmembrane region" description="Helical" evidence="6">
    <location>
        <begin position="235"/>
        <end position="257"/>
    </location>
</feature>
<feature type="transmembrane region" description="Helical" evidence="6">
    <location>
        <begin position="203"/>
        <end position="229"/>
    </location>
</feature>
<name>A0ABQ5X6J7_9GAMM</name>
<comment type="subcellular location">
    <subcellularLocation>
        <location evidence="1">Cell membrane</location>
        <topology evidence="1">Multi-pass membrane protein</topology>
    </subcellularLocation>
</comment>
<dbReference type="InterPro" id="IPR011701">
    <property type="entry name" value="MFS"/>
</dbReference>
<keyword evidence="5 6" id="KW-0472">Membrane</keyword>
<keyword evidence="3 6" id="KW-0812">Transmembrane</keyword>
<dbReference type="Pfam" id="PF07690">
    <property type="entry name" value="MFS_1"/>
    <property type="match status" value="1"/>
</dbReference>
<evidence type="ECO:0000256" key="1">
    <source>
        <dbReference type="ARBA" id="ARBA00004651"/>
    </source>
</evidence>
<protein>
    <submittedName>
        <fullName evidence="8">MFS transporter</fullName>
    </submittedName>
</protein>
<dbReference type="Gene3D" id="1.20.1250.20">
    <property type="entry name" value="MFS general substrate transporter like domains"/>
    <property type="match status" value="2"/>
</dbReference>
<feature type="transmembrane region" description="Helical" evidence="6">
    <location>
        <begin position="269"/>
        <end position="288"/>
    </location>
</feature>
<reference evidence="9" key="1">
    <citation type="journal article" date="2019" name="Int. J. Syst. Evol. Microbiol.">
        <title>The Global Catalogue of Microorganisms (GCM) 10K type strain sequencing project: providing services to taxonomists for standard genome sequencing and annotation.</title>
        <authorList>
            <consortium name="The Broad Institute Genomics Platform"/>
            <consortium name="The Broad Institute Genome Sequencing Center for Infectious Disease"/>
            <person name="Wu L."/>
            <person name="Ma J."/>
        </authorList>
    </citation>
    <scope>NUCLEOTIDE SEQUENCE [LARGE SCALE GENOMIC DNA]</scope>
    <source>
        <strain evidence="9">NBRC 111981</strain>
    </source>
</reference>
<dbReference type="EMBL" id="BSOA01000003">
    <property type="protein sequence ID" value="GLQ86829.1"/>
    <property type="molecule type" value="Genomic_DNA"/>
</dbReference>
<dbReference type="Proteomes" id="UP001156627">
    <property type="component" value="Unassembled WGS sequence"/>
</dbReference>
<evidence type="ECO:0000313" key="8">
    <source>
        <dbReference type="EMBL" id="GLQ86829.1"/>
    </source>
</evidence>
<feature type="transmembrane region" description="Helical" evidence="6">
    <location>
        <begin position="41"/>
        <end position="63"/>
    </location>
</feature>
<organism evidence="8 9">
    <name type="scientific">Dyella flagellata</name>
    <dbReference type="NCBI Taxonomy" id="1867833"/>
    <lineage>
        <taxon>Bacteria</taxon>
        <taxon>Pseudomonadati</taxon>
        <taxon>Pseudomonadota</taxon>
        <taxon>Gammaproteobacteria</taxon>
        <taxon>Lysobacterales</taxon>
        <taxon>Rhodanobacteraceae</taxon>
        <taxon>Dyella</taxon>
    </lineage>
</organism>
<evidence type="ECO:0000256" key="5">
    <source>
        <dbReference type="ARBA" id="ARBA00023136"/>
    </source>
</evidence>
<feature type="domain" description="Major facilitator superfamily (MFS) profile" evidence="7">
    <location>
        <begin position="5"/>
        <end position="382"/>
    </location>
</feature>
<feature type="transmembrane region" description="Helical" evidence="6">
    <location>
        <begin position="130"/>
        <end position="148"/>
    </location>
</feature>
<evidence type="ECO:0000256" key="4">
    <source>
        <dbReference type="ARBA" id="ARBA00022989"/>
    </source>
</evidence>
<evidence type="ECO:0000313" key="9">
    <source>
        <dbReference type="Proteomes" id="UP001156627"/>
    </source>
</evidence>
<feature type="transmembrane region" description="Helical" evidence="6">
    <location>
        <begin position="356"/>
        <end position="376"/>
    </location>
</feature>